<gene>
    <name evidence="1" type="ORF">M0R45_017878</name>
</gene>
<dbReference type="AlphaFoldDB" id="A0AAW1XZE1"/>
<dbReference type="Proteomes" id="UP001457282">
    <property type="component" value="Unassembled WGS sequence"/>
</dbReference>
<evidence type="ECO:0000313" key="2">
    <source>
        <dbReference type="Proteomes" id="UP001457282"/>
    </source>
</evidence>
<dbReference type="EMBL" id="JBEDUW010000003">
    <property type="protein sequence ID" value="KAK9941265.1"/>
    <property type="molecule type" value="Genomic_DNA"/>
</dbReference>
<organism evidence="1 2">
    <name type="scientific">Rubus argutus</name>
    <name type="common">Southern blackberry</name>
    <dbReference type="NCBI Taxonomy" id="59490"/>
    <lineage>
        <taxon>Eukaryota</taxon>
        <taxon>Viridiplantae</taxon>
        <taxon>Streptophyta</taxon>
        <taxon>Embryophyta</taxon>
        <taxon>Tracheophyta</taxon>
        <taxon>Spermatophyta</taxon>
        <taxon>Magnoliopsida</taxon>
        <taxon>eudicotyledons</taxon>
        <taxon>Gunneridae</taxon>
        <taxon>Pentapetalae</taxon>
        <taxon>rosids</taxon>
        <taxon>fabids</taxon>
        <taxon>Rosales</taxon>
        <taxon>Rosaceae</taxon>
        <taxon>Rosoideae</taxon>
        <taxon>Rosoideae incertae sedis</taxon>
        <taxon>Rubus</taxon>
    </lineage>
</organism>
<protein>
    <submittedName>
        <fullName evidence="1">Uncharacterized protein</fullName>
    </submittedName>
</protein>
<evidence type="ECO:0000313" key="1">
    <source>
        <dbReference type="EMBL" id="KAK9941265.1"/>
    </source>
</evidence>
<reference evidence="1 2" key="1">
    <citation type="journal article" date="2023" name="G3 (Bethesda)">
        <title>A chromosome-length genome assembly and annotation of blackberry (Rubus argutus, cv. 'Hillquist').</title>
        <authorList>
            <person name="Bruna T."/>
            <person name="Aryal R."/>
            <person name="Dudchenko O."/>
            <person name="Sargent D.J."/>
            <person name="Mead D."/>
            <person name="Buti M."/>
            <person name="Cavallini A."/>
            <person name="Hytonen T."/>
            <person name="Andres J."/>
            <person name="Pham M."/>
            <person name="Weisz D."/>
            <person name="Mascagni F."/>
            <person name="Usai G."/>
            <person name="Natali L."/>
            <person name="Bassil N."/>
            <person name="Fernandez G.E."/>
            <person name="Lomsadze A."/>
            <person name="Armour M."/>
            <person name="Olukolu B."/>
            <person name="Poorten T."/>
            <person name="Britton C."/>
            <person name="Davik J."/>
            <person name="Ashrafi H."/>
            <person name="Aiden E.L."/>
            <person name="Borodovsky M."/>
            <person name="Worthington M."/>
        </authorList>
    </citation>
    <scope>NUCLEOTIDE SEQUENCE [LARGE SCALE GENOMIC DNA]</scope>
    <source>
        <strain evidence="1">PI 553951</strain>
    </source>
</reference>
<proteinExistence type="predicted"/>
<name>A0AAW1XZE1_RUBAR</name>
<sequence>MSERSCWSCCRGKQRDKVRRLEATMAVRIGSRSFTCSAVSSTAGQIKSPVVVKIGSGCGERDAVLGLRCRYGVRDGAVEEDHGWWNCGARVREDQRWSSVVVAGVGLAGLCHLKRSEHGLCDYGAGGH</sequence>
<keyword evidence="2" id="KW-1185">Reference proteome</keyword>
<accession>A0AAW1XZE1</accession>
<comment type="caution">
    <text evidence="1">The sequence shown here is derived from an EMBL/GenBank/DDBJ whole genome shotgun (WGS) entry which is preliminary data.</text>
</comment>